<dbReference type="EMBL" id="MH606185">
    <property type="protein sequence ID" value="AXH71061.1"/>
    <property type="molecule type" value="Genomic_DNA"/>
</dbReference>
<proteinExistence type="predicted"/>
<keyword evidence="2" id="KW-1185">Reference proteome</keyword>
<organismHost>
    <name type="scientific">Bacillus subtilis</name>
    <dbReference type="NCBI Taxonomy" id="1423"/>
</organismHost>
<protein>
    <submittedName>
        <fullName evidence="1">Uncharacterized protein</fullName>
    </submittedName>
</protein>
<evidence type="ECO:0000313" key="1">
    <source>
        <dbReference type="EMBL" id="AXH71061.1"/>
    </source>
</evidence>
<organism evidence="1 2">
    <name type="scientific">Bacillus phage BSP38</name>
    <dbReference type="NCBI Taxonomy" id="2283013"/>
    <lineage>
        <taxon>Viruses</taxon>
        <taxon>Duplodnaviria</taxon>
        <taxon>Heunggongvirae</taxon>
        <taxon>Uroviricota</taxon>
        <taxon>Caudoviricetes</taxon>
        <taxon>Herelleviridae</taxon>
        <taxon>Bastillevirinae</taxon>
        <taxon>Jeonjuvirus</taxon>
        <taxon>Jeonjuvirus BSP38</taxon>
    </lineage>
</organism>
<dbReference type="Proteomes" id="UP000260425">
    <property type="component" value="Segment"/>
</dbReference>
<gene>
    <name evidence="1" type="ORF">BSP38_019</name>
</gene>
<accession>A0A345MJM9</accession>
<sequence>MSVELNVYRVINTLYDDTTPEVLEDSQAVDALYAMVYMLNYILEGEPEYVDLHETARRKVDTLKRMVGIPEEEEEEEE</sequence>
<name>A0A345MJM9_BPBSP</name>
<evidence type="ECO:0000313" key="2">
    <source>
        <dbReference type="Proteomes" id="UP000260425"/>
    </source>
</evidence>
<reference evidence="1 2" key="1">
    <citation type="submission" date="2018-07" db="EMBL/GenBank/DDBJ databases">
        <title>Complete nucleotide sequence of Bacillus phage BSP38.</title>
        <authorList>
            <person name="Ghosh K."/>
            <person name="Kim K.-P."/>
        </authorList>
    </citation>
    <scope>NUCLEOTIDE SEQUENCE [LARGE SCALE GENOMIC DNA]</scope>
</reference>